<dbReference type="PANTHER" id="PTHR47130">
    <property type="entry name" value="SI:DKEY-19B23.11-RELATED"/>
    <property type="match status" value="1"/>
</dbReference>
<dbReference type="Pfam" id="PF23344">
    <property type="entry name" value="ZP-N"/>
    <property type="match status" value="1"/>
</dbReference>
<name>A0A3Q2XLE8_HIPCM</name>
<dbReference type="Ensembl" id="ENSHCOT00000005441.1">
    <property type="protein sequence ID" value="ENSHCOP00000005398.1"/>
    <property type="gene ID" value="ENSHCOG00000000215.1"/>
</dbReference>
<reference evidence="4" key="1">
    <citation type="submission" date="2025-08" db="UniProtKB">
        <authorList>
            <consortium name="Ensembl"/>
        </authorList>
    </citation>
    <scope>IDENTIFICATION</scope>
</reference>
<reference evidence="4" key="2">
    <citation type="submission" date="2025-09" db="UniProtKB">
        <authorList>
            <consortium name="Ensembl"/>
        </authorList>
    </citation>
    <scope>IDENTIFICATION</scope>
</reference>
<dbReference type="Pfam" id="PF00100">
    <property type="entry name" value="Zona_pellucida"/>
    <property type="match status" value="1"/>
</dbReference>
<dbReference type="PRINTS" id="PR00023">
    <property type="entry name" value="ZPELLUCIDA"/>
</dbReference>
<keyword evidence="1" id="KW-1015">Disulfide bond</keyword>
<feature type="domain" description="ZP" evidence="3">
    <location>
        <begin position="466"/>
        <end position="733"/>
    </location>
</feature>
<dbReference type="InterPro" id="IPR055355">
    <property type="entry name" value="ZP-C"/>
</dbReference>
<evidence type="ECO:0000256" key="1">
    <source>
        <dbReference type="ARBA" id="ARBA00023157"/>
    </source>
</evidence>
<dbReference type="Pfam" id="PF26562">
    <property type="entry name" value="Ig-like"/>
    <property type="match status" value="1"/>
</dbReference>
<keyword evidence="5" id="KW-1185">Reference proteome</keyword>
<dbReference type="PANTHER" id="PTHR47130:SF3">
    <property type="entry name" value="ZONA PELLUCIDA PROTEIN"/>
    <property type="match status" value="1"/>
</dbReference>
<dbReference type="InterPro" id="IPR042235">
    <property type="entry name" value="ZP-C_dom"/>
</dbReference>
<dbReference type="GeneTree" id="ENSGT00940000163503"/>
<dbReference type="Gene3D" id="2.60.40.3210">
    <property type="entry name" value="Zona pellucida, ZP-N domain"/>
    <property type="match status" value="1"/>
</dbReference>
<dbReference type="STRING" id="109280.ENSHCOP00000005398"/>
<dbReference type="InterPro" id="IPR055356">
    <property type="entry name" value="ZP-N"/>
</dbReference>
<dbReference type="PROSITE" id="PS51034">
    <property type="entry name" value="ZP_2"/>
    <property type="match status" value="1"/>
</dbReference>
<proteinExistence type="predicted"/>
<accession>A0A3Q2XLE8</accession>
<evidence type="ECO:0000259" key="3">
    <source>
        <dbReference type="PROSITE" id="PS51034"/>
    </source>
</evidence>
<dbReference type="Proteomes" id="UP000264820">
    <property type="component" value="Unplaced"/>
</dbReference>
<sequence>GGLKADCVGNLMRLSLDKALAVGNQLEVEAIGTQHIALTPVLAAQCGYSMESDPWGNTRIYTSLMGCYVNNKDDATFTVGLRLQMYSNKPSDVVTHNVMRTCSYTRWATREILCDRTYMEVSNYMPPPATDESGIWKMTFYTPEPVVMMKGEAEQAGYQAMTTAHRLVVRSPYSTAETYPEDVAGVPMEVFKVSTYHTSPEGVTVMNMVAACPTYHITYTVEPMLEVMWRAERSHEDTRYKILFPITTPLMPRPPQAVDTNAEERLFGIHVGTFLDDVELKNITFSTGTSTLEECVAKGFIVQEHRHPGGLKSFSLKVPFVATEVLKHNPEPLVTTYTLALVFGFLIHPEETAFAHPVEFTASLQDVLPTIKGTCDQHLFYIEVTFGNQGKNFETLIEYKPLTPELEQEFRLQENETHLTLVVPFTAKQTAFERVTADSIRARLDILLWEMTNNWMLADFFLSCNFCYPNGTITALAAKVESVPNLIPGWLTLKDKSCKPFFSDDRFAYFSFGVDSCGTTRTFFDNYMIYQNEIGHYYTNRGNTYASPNDPEYQTVSCYYMINDTRTVKFGYKSHSTYPSAEIGMGQLDVQMRLAQSSYSYFYQAEDYPVVTYLRQPLYFEVALTRSNDPSLELILESCWATAYEDSSSQPSWDVIVNSCENKEDSHVTLFHPVTADARVNIPSHFKRFSINMFTFTKDDVILKDEIYIHCKAMVCDINDTSEDICRGQCPRRSP</sequence>
<dbReference type="OMA" id="HDVSQTC"/>
<dbReference type="Gene3D" id="2.60.40.4100">
    <property type="entry name" value="Zona pellucida, ZP-C domain"/>
    <property type="match status" value="1"/>
</dbReference>
<dbReference type="AlphaFoldDB" id="A0A3Q2XLE8"/>
<dbReference type="InterPro" id="IPR048290">
    <property type="entry name" value="ZP_chr"/>
</dbReference>
<evidence type="ECO:0000313" key="4">
    <source>
        <dbReference type="Ensembl" id="ENSHCOP00000005398.1"/>
    </source>
</evidence>
<dbReference type="InterPro" id="IPR058876">
    <property type="entry name" value="Ig-like_ZP"/>
</dbReference>
<dbReference type="SMART" id="SM00241">
    <property type="entry name" value="ZP"/>
    <property type="match status" value="1"/>
</dbReference>
<dbReference type="InterPro" id="IPR001507">
    <property type="entry name" value="ZP_dom"/>
</dbReference>
<protein>
    <submittedName>
        <fullName evidence="4">Zona pellucida protein AX 1</fullName>
    </submittedName>
</protein>
<keyword evidence="2" id="KW-0325">Glycoprotein</keyword>
<evidence type="ECO:0000313" key="5">
    <source>
        <dbReference type="Proteomes" id="UP000264820"/>
    </source>
</evidence>
<evidence type="ECO:0000256" key="2">
    <source>
        <dbReference type="ARBA" id="ARBA00023180"/>
    </source>
</evidence>
<organism evidence="4 5">
    <name type="scientific">Hippocampus comes</name>
    <name type="common">Tiger tail seahorse</name>
    <dbReference type="NCBI Taxonomy" id="109280"/>
    <lineage>
        <taxon>Eukaryota</taxon>
        <taxon>Metazoa</taxon>
        <taxon>Chordata</taxon>
        <taxon>Craniata</taxon>
        <taxon>Vertebrata</taxon>
        <taxon>Euteleostomi</taxon>
        <taxon>Actinopterygii</taxon>
        <taxon>Neopterygii</taxon>
        <taxon>Teleostei</taxon>
        <taxon>Neoteleostei</taxon>
        <taxon>Acanthomorphata</taxon>
        <taxon>Syngnathiaria</taxon>
        <taxon>Syngnathiformes</taxon>
        <taxon>Syngnathoidei</taxon>
        <taxon>Syngnathidae</taxon>
        <taxon>Hippocampus</taxon>
    </lineage>
</organism>